<dbReference type="PROSITE" id="PS51318">
    <property type="entry name" value="TAT"/>
    <property type="match status" value="1"/>
</dbReference>
<dbReference type="InterPro" id="IPR011990">
    <property type="entry name" value="TPR-like_helical_dom_sf"/>
</dbReference>
<proteinExistence type="predicted"/>
<comment type="caution">
    <text evidence="3">The sequence shown here is derived from an EMBL/GenBank/DDBJ whole genome shotgun (WGS) entry which is preliminary data.</text>
</comment>
<evidence type="ECO:0000313" key="4">
    <source>
        <dbReference type="Proteomes" id="UP000525389"/>
    </source>
</evidence>
<accession>A0A7W8GE28</accession>
<organism evidence="3 4">
    <name type="scientific">Deinococcus budaensis</name>
    <dbReference type="NCBI Taxonomy" id="1665626"/>
    <lineage>
        <taxon>Bacteria</taxon>
        <taxon>Thermotogati</taxon>
        <taxon>Deinococcota</taxon>
        <taxon>Deinococci</taxon>
        <taxon>Deinococcales</taxon>
        <taxon>Deinococcaceae</taxon>
        <taxon>Deinococcus</taxon>
    </lineage>
</organism>
<feature type="chain" id="PRO_5030963966" description="Peptidase C39 domain-containing protein" evidence="1">
    <location>
        <begin position="27"/>
        <end position="301"/>
    </location>
</feature>
<dbReference type="GO" id="GO:0006508">
    <property type="term" value="P:proteolysis"/>
    <property type="evidence" value="ECO:0007669"/>
    <property type="project" value="InterPro"/>
</dbReference>
<evidence type="ECO:0000259" key="2">
    <source>
        <dbReference type="PROSITE" id="PS50990"/>
    </source>
</evidence>
<sequence>MSRRHFLPTLSALVLLGTAPTPAAHAQPASVTLKNIRHELQGRDNCGPVTALTVAGYHGTRITQAQAASALKDSPRDPQVTSLELAAYLGRFGLRSVIRYVGTPQLLRGLVSRGLPVIVQQRLQPGSPVAHFRTVYGYDRGRFLTSDPLRGPALWLSEAELMDLWHYYNGEYMVAYPPGKESEVRAALGENFSAAANWQALRRVGESNVKARPNDPYNWWALGKANLRLGNVRAAAANFERAASLGVPTLYYLYRQEAFEAWTQSGDHDQTLKYAQQALRIDPASKELLRFRNLARAALGG</sequence>
<dbReference type="AlphaFoldDB" id="A0A7W8GE28"/>
<dbReference type="Pfam" id="PF13529">
    <property type="entry name" value="Peptidase_C39_2"/>
    <property type="match status" value="1"/>
</dbReference>
<dbReference type="Proteomes" id="UP000525389">
    <property type="component" value="Unassembled WGS sequence"/>
</dbReference>
<dbReference type="RefSeq" id="WP_184027027.1">
    <property type="nucleotide sequence ID" value="NZ_JACHFN010000004.1"/>
</dbReference>
<keyword evidence="1" id="KW-0732">Signal</keyword>
<reference evidence="3 4" key="1">
    <citation type="submission" date="2020-08" db="EMBL/GenBank/DDBJ databases">
        <title>Genomic Encyclopedia of Type Strains, Phase IV (KMG-IV): sequencing the most valuable type-strain genomes for metagenomic binning, comparative biology and taxonomic classification.</title>
        <authorList>
            <person name="Goeker M."/>
        </authorList>
    </citation>
    <scope>NUCLEOTIDE SEQUENCE [LARGE SCALE GENOMIC DNA]</scope>
    <source>
        <strain evidence="3 4">DSM 101791</strain>
    </source>
</reference>
<feature type="signal peptide" evidence="1">
    <location>
        <begin position="1"/>
        <end position="26"/>
    </location>
</feature>
<evidence type="ECO:0000256" key="1">
    <source>
        <dbReference type="SAM" id="SignalP"/>
    </source>
</evidence>
<dbReference type="InterPro" id="IPR039564">
    <property type="entry name" value="Peptidase_C39-like"/>
</dbReference>
<dbReference type="EMBL" id="JACHFN010000004">
    <property type="protein sequence ID" value="MBB5233889.1"/>
    <property type="molecule type" value="Genomic_DNA"/>
</dbReference>
<name>A0A7W8GE28_9DEIO</name>
<evidence type="ECO:0000313" key="3">
    <source>
        <dbReference type="EMBL" id="MBB5233889.1"/>
    </source>
</evidence>
<dbReference type="GO" id="GO:0008233">
    <property type="term" value="F:peptidase activity"/>
    <property type="evidence" value="ECO:0007669"/>
    <property type="project" value="InterPro"/>
</dbReference>
<dbReference type="GO" id="GO:0016020">
    <property type="term" value="C:membrane"/>
    <property type="evidence" value="ECO:0007669"/>
    <property type="project" value="InterPro"/>
</dbReference>
<protein>
    <recommendedName>
        <fullName evidence="2">Peptidase C39 domain-containing protein</fullName>
    </recommendedName>
</protein>
<dbReference type="GO" id="GO:0005524">
    <property type="term" value="F:ATP binding"/>
    <property type="evidence" value="ECO:0007669"/>
    <property type="project" value="InterPro"/>
</dbReference>
<gene>
    <name evidence="3" type="ORF">HNQ09_001327</name>
</gene>
<keyword evidence="4" id="KW-1185">Reference proteome</keyword>
<dbReference type="InterPro" id="IPR006311">
    <property type="entry name" value="TAT_signal"/>
</dbReference>
<dbReference type="SUPFAM" id="SSF48452">
    <property type="entry name" value="TPR-like"/>
    <property type="match status" value="1"/>
</dbReference>
<feature type="domain" description="Peptidase C39" evidence="2">
    <location>
        <begin position="39"/>
        <end position="172"/>
    </location>
</feature>
<dbReference type="Gene3D" id="1.25.40.10">
    <property type="entry name" value="Tetratricopeptide repeat domain"/>
    <property type="match status" value="1"/>
</dbReference>
<dbReference type="PROSITE" id="PS50990">
    <property type="entry name" value="PEPTIDASE_C39"/>
    <property type="match status" value="1"/>
</dbReference>
<dbReference type="InterPro" id="IPR005074">
    <property type="entry name" value="Peptidase_C39"/>
</dbReference>
<dbReference type="Gene3D" id="3.90.70.10">
    <property type="entry name" value="Cysteine proteinases"/>
    <property type="match status" value="1"/>
</dbReference>